<dbReference type="Proteomes" id="UP000276029">
    <property type="component" value="Unassembled WGS sequence"/>
</dbReference>
<evidence type="ECO:0000313" key="3">
    <source>
        <dbReference type="EMBL" id="BBE35635.1"/>
    </source>
</evidence>
<dbReference type="Gene3D" id="3.20.20.140">
    <property type="entry name" value="Metal-dependent hydrolases"/>
    <property type="match status" value="1"/>
</dbReference>
<protein>
    <submittedName>
        <fullName evidence="3">Amidohydrolase</fullName>
    </submittedName>
    <submittedName>
        <fullName evidence="4">TIM-barrel fold metal-dependent hydrolase</fullName>
    </submittedName>
</protein>
<keyword evidence="6" id="KW-1185">Reference proteome</keyword>
<dbReference type="RefSeq" id="WP_121052643.1">
    <property type="nucleotide sequence ID" value="NZ_AP018711.1"/>
</dbReference>
<reference evidence="3 5" key="1">
    <citation type="submission" date="2018-06" db="EMBL/GenBank/DDBJ databases">
        <title>Complete Genome Sequence of the Microcystin-Degrading Bacterium Sphingosinicella microcystinivorans Strain B-9.</title>
        <authorList>
            <person name="Jin H."/>
            <person name="Nishizawa T."/>
            <person name="Guo Y."/>
            <person name="Nishizawa A."/>
            <person name="Park H."/>
            <person name="Kato H."/>
            <person name="Tsuji K."/>
            <person name="Harada K."/>
        </authorList>
    </citation>
    <scope>NUCLEOTIDE SEQUENCE [LARGE SCALE GENOMIC DNA]</scope>
    <source>
        <strain evidence="3 5">B9</strain>
    </source>
</reference>
<evidence type="ECO:0000313" key="4">
    <source>
        <dbReference type="EMBL" id="RKS86319.1"/>
    </source>
</evidence>
<feature type="domain" description="Amidohydrolase-related" evidence="2">
    <location>
        <begin position="29"/>
        <end position="338"/>
    </location>
</feature>
<comment type="similarity">
    <text evidence="1">Belongs to the metallo-dependent hydrolases superfamily.</text>
</comment>
<proteinExistence type="inferred from homology"/>
<gene>
    <name evidence="4" type="ORF">DFR51_3022</name>
    <name evidence="3" type="ORF">SmB9_32930</name>
</gene>
<dbReference type="SUPFAM" id="SSF51556">
    <property type="entry name" value="Metallo-dependent hydrolases"/>
    <property type="match status" value="1"/>
</dbReference>
<dbReference type="InterPro" id="IPR052350">
    <property type="entry name" value="Metallo-dep_Lactonases"/>
</dbReference>
<dbReference type="AlphaFoldDB" id="A0AAD1G2D2"/>
<name>A0AAD1G2D2_SPHMI</name>
<dbReference type="EMBL" id="AP018711">
    <property type="protein sequence ID" value="BBE35635.1"/>
    <property type="molecule type" value="Genomic_DNA"/>
</dbReference>
<dbReference type="GO" id="GO:0016787">
    <property type="term" value="F:hydrolase activity"/>
    <property type="evidence" value="ECO:0007669"/>
    <property type="project" value="UniProtKB-KW"/>
</dbReference>
<dbReference type="KEGG" id="smic:SmB9_32930"/>
<organism evidence="3 5">
    <name type="scientific">Sphingosinicella microcystinivorans</name>
    <dbReference type="NCBI Taxonomy" id="335406"/>
    <lineage>
        <taxon>Bacteria</taxon>
        <taxon>Pseudomonadati</taxon>
        <taxon>Pseudomonadota</taxon>
        <taxon>Alphaproteobacteria</taxon>
        <taxon>Sphingomonadales</taxon>
        <taxon>Sphingosinicellaceae</taxon>
        <taxon>Sphingosinicella</taxon>
    </lineage>
</organism>
<dbReference type="PANTHER" id="PTHR43569">
    <property type="entry name" value="AMIDOHYDROLASE"/>
    <property type="match status" value="1"/>
</dbReference>
<evidence type="ECO:0000256" key="1">
    <source>
        <dbReference type="ARBA" id="ARBA00038310"/>
    </source>
</evidence>
<dbReference type="InterPro" id="IPR006680">
    <property type="entry name" value="Amidohydro-rel"/>
</dbReference>
<keyword evidence="4" id="KW-0378">Hydrolase</keyword>
<accession>A0AAD1G2D2</accession>
<evidence type="ECO:0000259" key="2">
    <source>
        <dbReference type="Pfam" id="PF04909"/>
    </source>
</evidence>
<evidence type="ECO:0000313" key="6">
    <source>
        <dbReference type="Proteomes" id="UP000276029"/>
    </source>
</evidence>
<dbReference type="PANTHER" id="PTHR43569:SF1">
    <property type="entry name" value="BLL3371 PROTEIN"/>
    <property type="match status" value="1"/>
</dbReference>
<dbReference type="EMBL" id="RBWX01000010">
    <property type="protein sequence ID" value="RKS86319.1"/>
    <property type="molecule type" value="Genomic_DNA"/>
</dbReference>
<dbReference type="Proteomes" id="UP000275727">
    <property type="component" value="Chromosome"/>
</dbReference>
<sequence length="338" mass="36488">MRASSPQDLDNWLALTPPEPILAPDLPIIDPHHHLWDRGGHTYLAAALLADLDCGHRIVATGYVECLSGYRPDGPMELRPIGETDFVVETLHKPLSGAAGPIAAAAAIVGYADLTLGAGVEPVLAAHIAAAPERFRGVRHATAWHESEKLHGAYPTRAHMLNEPAVRDGIATLGRMGLTFDVWTYFTQLDEVAAAADACPDTIFVLDHLGGVIGIGPYKDQRAEVFAAWSSALNDLAQRPNVRVKLGGLGMALAGFGFRKQPTPPGSRKLAAAWAPYIETAITAFGHDRAMFESNYPVDRVSGNYRTIWNAFKHIAASANHTEKAALFYKTAAETYRI</sequence>
<reference evidence="4 6" key="2">
    <citation type="submission" date="2018-10" db="EMBL/GenBank/DDBJ databases">
        <title>Genomic Encyclopedia of Type Strains, Phase IV (KMG-IV): sequencing the most valuable type-strain genomes for metagenomic binning, comparative biology and taxonomic classification.</title>
        <authorList>
            <person name="Goeker M."/>
        </authorList>
    </citation>
    <scope>NUCLEOTIDE SEQUENCE [LARGE SCALE GENOMIC DNA]</scope>
    <source>
        <strain evidence="4 6">DSM 19791</strain>
    </source>
</reference>
<evidence type="ECO:0000313" key="5">
    <source>
        <dbReference type="Proteomes" id="UP000275727"/>
    </source>
</evidence>
<dbReference type="Pfam" id="PF04909">
    <property type="entry name" value="Amidohydro_2"/>
    <property type="match status" value="1"/>
</dbReference>
<dbReference type="InterPro" id="IPR032466">
    <property type="entry name" value="Metal_Hydrolase"/>
</dbReference>